<evidence type="ECO:0000256" key="1">
    <source>
        <dbReference type="SAM" id="Phobius"/>
    </source>
</evidence>
<proteinExistence type="predicted"/>
<evidence type="ECO:0000313" key="2">
    <source>
        <dbReference type="EMBL" id="NNF08498.1"/>
    </source>
</evidence>
<feature type="transmembrane region" description="Helical" evidence="1">
    <location>
        <begin position="85"/>
        <end position="109"/>
    </location>
</feature>
<feature type="transmembrane region" description="Helical" evidence="1">
    <location>
        <begin position="45"/>
        <end position="73"/>
    </location>
</feature>
<gene>
    <name evidence="2" type="ORF">HKN21_17180</name>
</gene>
<protein>
    <submittedName>
        <fullName evidence="2">Uncharacterized protein</fullName>
    </submittedName>
</protein>
<organism evidence="2 3">
    <name type="scientific">Eiseniibacteriota bacterium</name>
    <dbReference type="NCBI Taxonomy" id="2212470"/>
    <lineage>
        <taxon>Bacteria</taxon>
        <taxon>Candidatus Eiseniibacteriota</taxon>
    </lineage>
</organism>
<sequence length="134" mass="14273">MSRPDGVTMISVWSWIGSLIALLGIGGLAIAMINVWMEAPTDEAIIATVALGMAVLVVIIYGIASLVVGFGLWKLKPWSRGAARVMAILQLIVVPFGTIVGIMMLVYFAKNKNAKIAFGDTIEPDPVDTMPQAT</sequence>
<keyword evidence="1" id="KW-0812">Transmembrane</keyword>
<keyword evidence="1" id="KW-0472">Membrane</keyword>
<dbReference type="AlphaFoldDB" id="A0A7Y2H483"/>
<dbReference type="Proteomes" id="UP000547674">
    <property type="component" value="Unassembled WGS sequence"/>
</dbReference>
<name>A0A7Y2H483_UNCEI</name>
<keyword evidence="1" id="KW-1133">Transmembrane helix</keyword>
<dbReference type="EMBL" id="JABDJR010000688">
    <property type="protein sequence ID" value="NNF08498.1"/>
    <property type="molecule type" value="Genomic_DNA"/>
</dbReference>
<comment type="caution">
    <text evidence="2">The sequence shown here is derived from an EMBL/GenBank/DDBJ whole genome shotgun (WGS) entry which is preliminary data.</text>
</comment>
<accession>A0A7Y2H483</accession>
<evidence type="ECO:0000313" key="3">
    <source>
        <dbReference type="Proteomes" id="UP000547674"/>
    </source>
</evidence>
<feature type="transmembrane region" description="Helical" evidence="1">
    <location>
        <begin position="12"/>
        <end position="33"/>
    </location>
</feature>
<reference evidence="2 3" key="1">
    <citation type="submission" date="2020-03" db="EMBL/GenBank/DDBJ databases">
        <title>Metabolic flexibility allows generalist bacteria to become dominant in a frequently disturbed ecosystem.</title>
        <authorList>
            <person name="Chen Y.-J."/>
            <person name="Leung P.M."/>
            <person name="Bay S.K."/>
            <person name="Hugenholtz P."/>
            <person name="Kessler A.J."/>
            <person name="Shelley G."/>
            <person name="Waite D.W."/>
            <person name="Cook P.L."/>
            <person name="Greening C."/>
        </authorList>
    </citation>
    <scope>NUCLEOTIDE SEQUENCE [LARGE SCALE GENOMIC DNA]</scope>
    <source>
        <strain evidence="2">SS_bin_28</strain>
    </source>
</reference>